<dbReference type="Proteomes" id="UP000244201">
    <property type="component" value="Chromosome"/>
</dbReference>
<dbReference type="GeneID" id="55660647"/>
<evidence type="ECO:0000313" key="4">
    <source>
        <dbReference type="Proteomes" id="UP000244201"/>
    </source>
</evidence>
<dbReference type="PANTHER" id="PTHR46553:SF3">
    <property type="entry name" value="ADENINE NUCLEOTIDE ALPHA HYDROLASES-LIKE SUPERFAMILY PROTEIN"/>
    <property type="match status" value="1"/>
</dbReference>
<evidence type="ECO:0000256" key="1">
    <source>
        <dbReference type="ARBA" id="ARBA00008791"/>
    </source>
</evidence>
<name>A0A2R4TFF2_9ACTN</name>
<reference evidence="3 4" key="1">
    <citation type="submission" date="2018-01" db="EMBL/GenBank/DDBJ databases">
        <title>Complete genome sequence of Streptomyces lunaelactis MM109T, a Ferroverdin A producer isolated from cave moonmilk deposits.</title>
        <authorList>
            <person name="Naome A."/>
            <person name="Martinet L."/>
            <person name="Maciejewska M."/>
            <person name="Anderssen S."/>
            <person name="Adam D."/>
            <person name="Tenconi E."/>
            <person name="Deflandre B."/>
            <person name="Arguelles-Arias A."/>
            <person name="Calusinska M."/>
            <person name="Copieters W."/>
            <person name="Karim L."/>
            <person name="Hanikenne M."/>
            <person name="Baurain D."/>
            <person name="van Wezel G."/>
            <person name="Smargiasso N."/>
            <person name="de Pauw E."/>
            <person name="Delfosse P."/>
            <person name="Rigali S."/>
        </authorList>
    </citation>
    <scope>NUCLEOTIDE SEQUENCE [LARGE SCALE GENOMIC DNA]</scope>
    <source>
        <strain evidence="3 4">MM109</strain>
    </source>
</reference>
<feature type="domain" description="UspA" evidence="2">
    <location>
        <begin position="2"/>
        <end position="142"/>
    </location>
</feature>
<comment type="similarity">
    <text evidence="1">Belongs to the universal stress protein A family.</text>
</comment>
<dbReference type="SUPFAM" id="SSF52402">
    <property type="entry name" value="Adenine nucleotide alpha hydrolases-like"/>
    <property type="match status" value="2"/>
</dbReference>
<protein>
    <submittedName>
        <fullName evidence="3">Universal stress protein</fullName>
    </submittedName>
</protein>
<dbReference type="AlphaFoldDB" id="A0A2R4TFF2"/>
<keyword evidence="4" id="KW-1185">Reference proteome</keyword>
<organism evidence="3 4">
    <name type="scientific">Streptomyces lunaelactis</name>
    <dbReference type="NCBI Taxonomy" id="1535768"/>
    <lineage>
        <taxon>Bacteria</taxon>
        <taxon>Bacillati</taxon>
        <taxon>Actinomycetota</taxon>
        <taxon>Actinomycetes</taxon>
        <taxon>Kitasatosporales</taxon>
        <taxon>Streptomycetaceae</taxon>
        <taxon>Streptomyces</taxon>
    </lineage>
</organism>
<dbReference type="InterPro" id="IPR006015">
    <property type="entry name" value="Universal_stress_UspA"/>
</dbReference>
<dbReference type="Gene3D" id="3.40.50.620">
    <property type="entry name" value="HUPs"/>
    <property type="match status" value="2"/>
</dbReference>
<dbReference type="KEGG" id="slk:SLUN_35955"/>
<dbReference type="EMBL" id="CP026304">
    <property type="protein sequence ID" value="AVZ77846.1"/>
    <property type="molecule type" value="Genomic_DNA"/>
</dbReference>
<gene>
    <name evidence="3" type="ORF">SLUN_35955</name>
</gene>
<evidence type="ECO:0000313" key="3">
    <source>
        <dbReference type="EMBL" id="AVZ77846.1"/>
    </source>
</evidence>
<dbReference type="RefSeq" id="WP_108155135.1">
    <property type="nucleotide sequence ID" value="NZ_CP026304.1"/>
</dbReference>
<dbReference type="InterPro" id="IPR014729">
    <property type="entry name" value="Rossmann-like_a/b/a_fold"/>
</dbReference>
<sequence length="292" mass="31214">MPVVAGVSQSDASRTGLAWASDEAALRQLPLRLVHALEWPPGADPDPHVPHPERTWSAHFRSGGEAVLREAVEFVHARHPGLEVEARSADGPRARVLVEQGAEAALLVVGAKRLNLAEQLFTVSPLGVTLTAHAGCPVVVAREPEHAVGEPPLVVVGVDGSANSRDAMAFAFEEAAVSGARLRAIMVRYLHRERAVGGEQADVENRSRIELSEATAGWREKYPEVEVDYRVRYGHPARALAHTAANARCLVVGSRGLGGFRGMLLGSVSHVLLHQATCPLIVVPPREGIAAY</sequence>
<evidence type="ECO:0000259" key="2">
    <source>
        <dbReference type="Pfam" id="PF00582"/>
    </source>
</evidence>
<dbReference type="Pfam" id="PF00582">
    <property type="entry name" value="Usp"/>
    <property type="match status" value="2"/>
</dbReference>
<dbReference type="InterPro" id="IPR006016">
    <property type="entry name" value="UspA"/>
</dbReference>
<proteinExistence type="inferred from homology"/>
<accession>A0A2R4TFF2</accession>
<dbReference type="PRINTS" id="PR01438">
    <property type="entry name" value="UNVRSLSTRESS"/>
</dbReference>
<dbReference type="OrthoDB" id="3404132at2"/>
<dbReference type="PANTHER" id="PTHR46553">
    <property type="entry name" value="ADENINE NUCLEOTIDE ALPHA HYDROLASES-LIKE SUPERFAMILY PROTEIN"/>
    <property type="match status" value="1"/>
</dbReference>
<feature type="domain" description="UspA" evidence="2">
    <location>
        <begin position="154"/>
        <end position="284"/>
    </location>
</feature>